<evidence type="ECO:0000313" key="3">
    <source>
        <dbReference type="Proteomes" id="UP001193501"/>
    </source>
</evidence>
<comment type="caution">
    <text evidence="2">The sequence shown here is derived from an EMBL/GenBank/DDBJ whole genome shotgun (WGS) entry which is preliminary data.</text>
</comment>
<dbReference type="Gene3D" id="3.30.450.40">
    <property type="match status" value="1"/>
</dbReference>
<dbReference type="InterPro" id="IPR029016">
    <property type="entry name" value="GAF-like_dom_sf"/>
</dbReference>
<organism evidence="2 3">
    <name type="scientific">Stagnihabitans tardus</name>
    <dbReference type="NCBI Taxonomy" id="2699202"/>
    <lineage>
        <taxon>Bacteria</taxon>
        <taxon>Pseudomonadati</taxon>
        <taxon>Pseudomonadota</taxon>
        <taxon>Alphaproteobacteria</taxon>
        <taxon>Rhodobacterales</taxon>
        <taxon>Paracoccaceae</taxon>
        <taxon>Stagnihabitans</taxon>
    </lineage>
</organism>
<reference evidence="2" key="1">
    <citation type="submission" date="2020-01" db="EMBL/GenBank/DDBJ databases">
        <authorList>
            <person name="Chen W.-M."/>
        </authorList>
    </citation>
    <scope>NUCLEOTIDE SEQUENCE</scope>
    <source>
        <strain evidence="2">CYK-10</strain>
    </source>
</reference>
<gene>
    <name evidence="2" type="ORF">GV832_13330</name>
</gene>
<dbReference type="InterPro" id="IPR003018">
    <property type="entry name" value="GAF"/>
</dbReference>
<accession>A0AAE4YES2</accession>
<evidence type="ECO:0000313" key="2">
    <source>
        <dbReference type="EMBL" id="NBZ88570.1"/>
    </source>
</evidence>
<keyword evidence="3" id="KW-1185">Reference proteome</keyword>
<evidence type="ECO:0000259" key="1">
    <source>
        <dbReference type="Pfam" id="PF01590"/>
    </source>
</evidence>
<feature type="domain" description="GAF" evidence="1">
    <location>
        <begin position="54"/>
        <end position="122"/>
    </location>
</feature>
<sequence length="144" mass="15442">MSIYQSLHEGCAALGTKLFTVTVQDEAAGLARRSYTSHPVEYPVSGTKPLTRDGWYDFCIGGRQTFVANTVPEFAKYFFDHALITSLGLGSCINVPIFGEGAVLGTVNLLAEEGHFTDAKLAAYHALIEAAKPSLLQEMAKGVA</sequence>
<dbReference type="AlphaFoldDB" id="A0AAE4YES2"/>
<dbReference type="SUPFAM" id="SSF55781">
    <property type="entry name" value="GAF domain-like"/>
    <property type="match status" value="1"/>
</dbReference>
<dbReference type="Proteomes" id="UP001193501">
    <property type="component" value="Unassembled WGS sequence"/>
</dbReference>
<protein>
    <submittedName>
        <fullName evidence="2">GAF domain-containing protein</fullName>
    </submittedName>
</protein>
<dbReference type="EMBL" id="JAABNR010000012">
    <property type="protein sequence ID" value="NBZ88570.1"/>
    <property type="molecule type" value="Genomic_DNA"/>
</dbReference>
<name>A0AAE4YES2_9RHOB</name>
<proteinExistence type="predicted"/>
<dbReference type="RefSeq" id="WP_168775389.1">
    <property type="nucleotide sequence ID" value="NZ_JAABNR010000012.1"/>
</dbReference>
<dbReference type="Pfam" id="PF01590">
    <property type="entry name" value="GAF"/>
    <property type="match status" value="1"/>
</dbReference>